<keyword evidence="3" id="KW-0175">Coiled coil</keyword>
<dbReference type="SMART" id="SM00935">
    <property type="entry name" value="OmpH"/>
    <property type="match status" value="1"/>
</dbReference>
<evidence type="ECO:0000256" key="3">
    <source>
        <dbReference type="SAM" id="Coils"/>
    </source>
</evidence>
<evidence type="ECO:0000256" key="2">
    <source>
        <dbReference type="ARBA" id="ARBA00022729"/>
    </source>
</evidence>
<dbReference type="RefSeq" id="WP_072696757.1">
    <property type="nucleotide sequence ID" value="NZ_FRDI01000004.1"/>
</dbReference>
<accession>A0A1M7SND5</accession>
<feature type="chain" id="PRO_5013269275" evidence="4">
    <location>
        <begin position="22"/>
        <end position="187"/>
    </location>
</feature>
<feature type="coiled-coil region" evidence="3">
    <location>
        <begin position="54"/>
        <end position="116"/>
    </location>
</feature>
<dbReference type="AlphaFoldDB" id="A0A1M7SND5"/>
<evidence type="ECO:0000313" key="5">
    <source>
        <dbReference type="EMBL" id="SHN59938.1"/>
    </source>
</evidence>
<gene>
    <name evidence="5" type="ORF">SAMN02745728_01068</name>
</gene>
<dbReference type="PANTHER" id="PTHR35089">
    <property type="entry name" value="CHAPERONE PROTEIN SKP"/>
    <property type="match status" value="1"/>
</dbReference>
<keyword evidence="6" id="KW-1185">Reference proteome</keyword>
<dbReference type="Pfam" id="PF03938">
    <property type="entry name" value="OmpH"/>
    <property type="match status" value="1"/>
</dbReference>
<evidence type="ECO:0000313" key="6">
    <source>
        <dbReference type="Proteomes" id="UP000186469"/>
    </source>
</evidence>
<dbReference type="EMBL" id="FRDI01000004">
    <property type="protein sequence ID" value="SHN59938.1"/>
    <property type="molecule type" value="Genomic_DNA"/>
</dbReference>
<proteinExistence type="inferred from homology"/>
<organism evidence="5 6">
    <name type="scientific">Desulfovibrio litoralis DSM 11393</name>
    <dbReference type="NCBI Taxonomy" id="1121455"/>
    <lineage>
        <taxon>Bacteria</taxon>
        <taxon>Pseudomonadati</taxon>
        <taxon>Thermodesulfobacteriota</taxon>
        <taxon>Desulfovibrionia</taxon>
        <taxon>Desulfovibrionales</taxon>
        <taxon>Desulfovibrionaceae</taxon>
        <taxon>Desulfovibrio</taxon>
    </lineage>
</organism>
<sequence length="187" mass="20927">MVKCFFLALAGVMLFAAPVFAAELKLGIFNMQYVATQCDAAKAVQKKMQDQFSAEKTAIEKQEAELKRRAEEMQKSGDKMTPEAREDKRTQFIRMKRDYEDKARSFLRRVEQAEMKARQDITLLIVKAVQEIGNAKSYTVIMDGMSAGVLHADKSVDVTQAVLDEANKIYKTSGIPALPSANAKPKK</sequence>
<evidence type="ECO:0000256" key="1">
    <source>
        <dbReference type="ARBA" id="ARBA00009091"/>
    </source>
</evidence>
<dbReference type="InterPro" id="IPR005632">
    <property type="entry name" value="Chaperone_Skp"/>
</dbReference>
<dbReference type="Gene3D" id="3.30.910.20">
    <property type="entry name" value="Skp domain"/>
    <property type="match status" value="1"/>
</dbReference>
<dbReference type="GO" id="GO:0050821">
    <property type="term" value="P:protein stabilization"/>
    <property type="evidence" value="ECO:0007669"/>
    <property type="project" value="TreeGrafter"/>
</dbReference>
<evidence type="ECO:0000256" key="4">
    <source>
        <dbReference type="SAM" id="SignalP"/>
    </source>
</evidence>
<dbReference type="STRING" id="1121455.SAMN02745728_01068"/>
<dbReference type="InterPro" id="IPR024930">
    <property type="entry name" value="Skp_dom_sf"/>
</dbReference>
<dbReference type="SUPFAM" id="SSF111384">
    <property type="entry name" value="OmpH-like"/>
    <property type="match status" value="1"/>
</dbReference>
<dbReference type="GO" id="GO:0005829">
    <property type="term" value="C:cytosol"/>
    <property type="evidence" value="ECO:0007669"/>
    <property type="project" value="TreeGrafter"/>
</dbReference>
<dbReference type="PANTHER" id="PTHR35089:SF1">
    <property type="entry name" value="CHAPERONE PROTEIN SKP"/>
    <property type="match status" value="1"/>
</dbReference>
<comment type="similarity">
    <text evidence="1">Belongs to the Skp family.</text>
</comment>
<dbReference type="Proteomes" id="UP000186469">
    <property type="component" value="Unassembled WGS sequence"/>
</dbReference>
<keyword evidence="2 4" id="KW-0732">Signal</keyword>
<dbReference type="OrthoDB" id="5432254at2"/>
<dbReference type="GO" id="GO:0051082">
    <property type="term" value="F:unfolded protein binding"/>
    <property type="evidence" value="ECO:0007669"/>
    <property type="project" value="InterPro"/>
</dbReference>
<reference evidence="5 6" key="1">
    <citation type="submission" date="2016-12" db="EMBL/GenBank/DDBJ databases">
        <authorList>
            <person name="Song W.-J."/>
            <person name="Kurnit D.M."/>
        </authorList>
    </citation>
    <scope>NUCLEOTIDE SEQUENCE [LARGE SCALE GENOMIC DNA]</scope>
    <source>
        <strain evidence="5 6">DSM 11393</strain>
    </source>
</reference>
<protein>
    <submittedName>
        <fullName evidence="5">Periplasmic chaperone for outer membrane proteins Skp</fullName>
    </submittedName>
</protein>
<name>A0A1M7SND5_9BACT</name>
<feature type="signal peptide" evidence="4">
    <location>
        <begin position="1"/>
        <end position="21"/>
    </location>
</feature>